<proteinExistence type="inferred from homology"/>
<dbReference type="Gene3D" id="1.10.3720.10">
    <property type="entry name" value="MetI-like"/>
    <property type="match status" value="1"/>
</dbReference>
<name>A0A1I0LXI0_9EURY</name>
<dbReference type="CDD" id="cd06261">
    <property type="entry name" value="TM_PBP2"/>
    <property type="match status" value="1"/>
</dbReference>
<dbReference type="PANTHER" id="PTHR30151:SF0">
    <property type="entry name" value="ABC TRANSPORTER PERMEASE PROTEIN MJ0413-RELATED"/>
    <property type="match status" value="1"/>
</dbReference>
<dbReference type="RefSeq" id="WP_049990258.1">
    <property type="nucleotide sequence ID" value="NZ_FOIS01000001.1"/>
</dbReference>
<keyword evidence="4 7" id="KW-0812">Transmembrane</keyword>
<evidence type="ECO:0000256" key="7">
    <source>
        <dbReference type="RuleBase" id="RU363032"/>
    </source>
</evidence>
<keyword evidence="10" id="KW-1185">Reference proteome</keyword>
<dbReference type="Pfam" id="PF00528">
    <property type="entry name" value="BPD_transp_1"/>
    <property type="match status" value="1"/>
</dbReference>
<comment type="subcellular location">
    <subcellularLocation>
        <location evidence="1 7">Cell membrane</location>
        <topology evidence="1 7">Multi-pass membrane protein</topology>
    </subcellularLocation>
</comment>
<dbReference type="SUPFAM" id="SSF161098">
    <property type="entry name" value="MetI-like"/>
    <property type="match status" value="1"/>
</dbReference>
<evidence type="ECO:0000256" key="6">
    <source>
        <dbReference type="ARBA" id="ARBA00023136"/>
    </source>
</evidence>
<keyword evidence="3" id="KW-1003">Cell membrane</keyword>
<dbReference type="EMBL" id="FOIS01000001">
    <property type="protein sequence ID" value="SEV80152.1"/>
    <property type="molecule type" value="Genomic_DNA"/>
</dbReference>
<sequence length="271" mass="29512">MATKQSTAPDVFTGVRARLEPFQGILIRISAVVLFLLIWEWYAGTQPDYLFPQLGVVVEAFGRQIREFGLVSAYASTMATVFIGYAIAVVVGVAVGLGMGLDKRIEVTLDPYVSAMYVAPVSALIPIIIMVGGSSFESKVFVVFLFVVFEMIINTMNGTKTVPEGLVNAGRSFGSSRPTIIRRIIIPYTLPYIFAGMRLGIGRAIKGVILAELLIEFSNLGAVIREWEQMFQIAGVLSVTLLLMVTGVVLTRAVSAIRDRIITWEADGGDH</sequence>
<keyword evidence="2 7" id="KW-0813">Transport</keyword>
<dbReference type="eggNOG" id="arCOG00169">
    <property type="taxonomic scope" value="Archaea"/>
</dbReference>
<dbReference type="Proteomes" id="UP000183275">
    <property type="component" value="Unassembled WGS sequence"/>
</dbReference>
<dbReference type="PROSITE" id="PS50928">
    <property type="entry name" value="ABC_TM1"/>
    <property type="match status" value="1"/>
</dbReference>
<evidence type="ECO:0000259" key="8">
    <source>
        <dbReference type="PROSITE" id="PS50928"/>
    </source>
</evidence>
<evidence type="ECO:0000256" key="2">
    <source>
        <dbReference type="ARBA" id="ARBA00022448"/>
    </source>
</evidence>
<protein>
    <submittedName>
        <fullName evidence="9">NitT/TauT family transport system permease protein</fullName>
    </submittedName>
</protein>
<evidence type="ECO:0000256" key="5">
    <source>
        <dbReference type="ARBA" id="ARBA00022989"/>
    </source>
</evidence>
<evidence type="ECO:0000256" key="1">
    <source>
        <dbReference type="ARBA" id="ARBA00004651"/>
    </source>
</evidence>
<evidence type="ECO:0000256" key="4">
    <source>
        <dbReference type="ARBA" id="ARBA00022692"/>
    </source>
</evidence>
<feature type="transmembrane region" description="Helical" evidence="7">
    <location>
        <begin position="138"/>
        <end position="156"/>
    </location>
</feature>
<organism evidence="9 10">
    <name type="scientific">Natrinema salifodinae</name>
    <dbReference type="NCBI Taxonomy" id="1202768"/>
    <lineage>
        <taxon>Archaea</taxon>
        <taxon>Methanobacteriati</taxon>
        <taxon>Methanobacteriota</taxon>
        <taxon>Stenosarchaea group</taxon>
        <taxon>Halobacteria</taxon>
        <taxon>Halobacteriales</taxon>
        <taxon>Natrialbaceae</taxon>
        <taxon>Natrinema</taxon>
    </lineage>
</organism>
<evidence type="ECO:0000256" key="3">
    <source>
        <dbReference type="ARBA" id="ARBA00022475"/>
    </source>
</evidence>
<dbReference type="AlphaFoldDB" id="A0A1I0LXI0"/>
<comment type="similarity">
    <text evidence="7">Belongs to the binding-protein-dependent transport system permease family.</text>
</comment>
<gene>
    <name evidence="9" type="ORF">SAMN05216285_0076</name>
</gene>
<dbReference type="OrthoDB" id="50379at2157"/>
<dbReference type="STRING" id="1202768.SAMN05216285_0076"/>
<dbReference type="GO" id="GO:0055085">
    <property type="term" value="P:transmembrane transport"/>
    <property type="evidence" value="ECO:0007669"/>
    <property type="project" value="InterPro"/>
</dbReference>
<feature type="domain" description="ABC transmembrane type-1" evidence="8">
    <location>
        <begin position="74"/>
        <end position="254"/>
    </location>
</feature>
<feature type="transmembrane region" description="Helical" evidence="7">
    <location>
        <begin position="25"/>
        <end position="42"/>
    </location>
</feature>
<dbReference type="InterPro" id="IPR000515">
    <property type="entry name" value="MetI-like"/>
</dbReference>
<feature type="transmembrane region" description="Helical" evidence="7">
    <location>
        <begin position="78"/>
        <end position="100"/>
    </location>
</feature>
<keyword evidence="5 7" id="KW-1133">Transmembrane helix</keyword>
<dbReference type="InterPro" id="IPR035906">
    <property type="entry name" value="MetI-like_sf"/>
</dbReference>
<reference evidence="10" key="1">
    <citation type="submission" date="2016-10" db="EMBL/GenBank/DDBJ databases">
        <authorList>
            <person name="Varghese N."/>
        </authorList>
    </citation>
    <scope>NUCLEOTIDE SEQUENCE [LARGE SCALE GENOMIC DNA]</scope>
    <source>
        <strain evidence="10">CGMCC 1.12284</strain>
    </source>
</reference>
<keyword evidence="6 7" id="KW-0472">Membrane</keyword>
<feature type="transmembrane region" description="Helical" evidence="7">
    <location>
        <begin position="230"/>
        <end position="250"/>
    </location>
</feature>
<accession>A0A1I0LXI0</accession>
<feature type="transmembrane region" description="Helical" evidence="7">
    <location>
        <begin position="112"/>
        <end position="132"/>
    </location>
</feature>
<evidence type="ECO:0000313" key="10">
    <source>
        <dbReference type="Proteomes" id="UP000183275"/>
    </source>
</evidence>
<dbReference type="PANTHER" id="PTHR30151">
    <property type="entry name" value="ALKANE SULFONATE ABC TRANSPORTER-RELATED, MEMBRANE SUBUNIT"/>
    <property type="match status" value="1"/>
</dbReference>
<evidence type="ECO:0000313" key="9">
    <source>
        <dbReference type="EMBL" id="SEV80152.1"/>
    </source>
</evidence>
<dbReference type="GO" id="GO:0005886">
    <property type="term" value="C:plasma membrane"/>
    <property type="evidence" value="ECO:0007669"/>
    <property type="project" value="UniProtKB-SubCell"/>
</dbReference>